<keyword evidence="7" id="KW-1185">Reference proteome</keyword>
<dbReference type="Proteomes" id="UP000199230">
    <property type="component" value="Unassembled WGS sequence"/>
</dbReference>
<dbReference type="SUPFAM" id="SSF143414">
    <property type="entry name" value="CcmK-like"/>
    <property type="match status" value="1"/>
</dbReference>
<evidence type="ECO:0000259" key="5">
    <source>
        <dbReference type="PROSITE" id="PS51930"/>
    </source>
</evidence>
<sequence length="187" mass="19871">MGLLETYGALGAYVGADAALKAASVTLVSKNCPSGGLVTLSFEGDVGAIKAAIEAGEAAVKKLGISVTSHVIPRITPEVGAMLVIEEKQPEKEEAKKEEIEKEEVETPAPEDSKEPTKESAYVSLKGENYAVFEKGGIDELKVASLREIARKLGITPADGRRIQNASKYQLVNAIRHHMKGGDHDDS</sequence>
<feature type="region of interest" description="Disordered" evidence="4">
    <location>
        <begin position="87"/>
        <end position="121"/>
    </location>
</feature>
<evidence type="ECO:0000256" key="1">
    <source>
        <dbReference type="ARBA" id="ARBA00024322"/>
    </source>
</evidence>
<comment type="subcellular location">
    <subcellularLocation>
        <location evidence="1">Bacterial microcompartment</location>
    </subcellularLocation>
</comment>
<organism evidence="6 7">
    <name type="scientific">Tindallia californiensis</name>
    <dbReference type="NCBI Taxonomy" id="159292"/>
    <lineage>
        <taxon>Bacteria</taxon>
        <taxon>Bacillati</taxon>
        <taxon>Bacillota</taxon>
        <taxon>Clostridia</taxon>
        <taxon>Peptostreptococcales</taxon>
        <taxon>Tindalliaceae</taxon>
        <taxon>Tindallia</taxon>
    </lineage>
</organism>
<evidence type="ECO:0000256" key="3">
    <source>
        <dbReference type="PROSITE-ProRule" id="PRU01278"/>
    </source>
</evidence>
<evidence type="ECO:0000256" key="4">
    <source>
        <dbReference type="SAM" id="MobiDB-lite"/>
    </source>
</evidence>
<dbReference type="PANTHER" id="PTHR33941">
    <property type="entry name" value="PROPANEDIOL UTILIZATION PROTEIN PDUA"/>
    <property type="match status" value="1"/>
</dbReference>
<dbReference type="PROSITE" id="PS51930">
    <property type="entry name" value="BMC_2"/>
    <property type="match status" value="1"/>
</dbReference>
<dbReference type="InterPro" id="IPR000249">
    <property type="entry name" value="BMC_dom"/>
</dbReference>
<feature type="domain" description="BMC" evidence="5">
    <location>
        <begin position="1"/>
        <end position="84"/>
    </location>
</feature>
<dbReference type="Pfam" id="PF00936">
    <property type="entry name" value="BMC"/>
    <property type="match status" value="1"/>
</dbReference>
<dbReference type="InterPro" id="IPR037233">
    <property type="entry name" value="CcmK-like_sf"/>
</dbReference>
<evidence type="ECO:0000256" key="2">
    <source>
        <dbReference type="ARBA" id="ARBA00024446"/>
    </source>
</evidence>
<dbReference type="GO" id="GO:0031469">
    <property type="term" value="C:bacterial microcompartment"/>
    <property type="evidence" value="ECO:0007669"/>
    <property type="project" value="UniProtKB-SubCell"/>
</dbReference>
<dbReference type="SMART" id="SM00877">
    <property type="entry name" value="BMC"/>
    <property type="match status" value="1"/>
</dbReference>
<dbReference type="AlphaFoldDB" id="A0A1H3LTH5"/>
<dbReference type="STRING" id="159292.SAMN05192546_103346"/>
<name>A0A1H3LTH5_9FIRM</name>
<evidence type="ECO:0000313" key="7">
    <source>
        <dbReference type="Proteomes" id="UP000199230"/>
    </source>
</evidence>
<proteinExistence type="inferred from homology"/>
<protein>
    <submittedName>
        <fullName evidence="6">Carboxysome shell and ethanolamine utilization microcompartment protein CcmL/EutN</fullName>
    </submittedName>
</protein>
<feature type="compositionally biased region" description="Basic and acidic residues" evidence="4">
    <location>
        <begin position="87"/>
        <end position="100"/>
    </location>
</feature>
<evidence type="ECO:0000313" key="6">
    <source>
        <dbReference type="EMBL" id="SDY67324.1"/>
    </source>
</evidence>
<dbReference type="EMBL" id="FNPV01000003">
    <property type="protein sequence ID" value="SDY67324.1"/>
    <property type="molecule type" value="Genomic_DNA"/>
</dbReference>
<dbReference type="PANTHER" id="PTHR33941:SF11">
    <property type="entry name" value="BACTERIAL MICROCOMPARTMENT SHELL PROTEIN PDUJ"/>
    <property type="match status" value="1"/>
</dbReference>
<dbReference type="InterPro" id="IPR050575">
    <property type="entry name" value="BMC_shell"/>
</dbReference>
<gene>
    <name evidence="6" type="ORF">SAMN05192546_103346</name>
</gene>
<dbReference type="CDD" id="cd07045">
    <property type="entry name" value="BMC_CcmK_like"/>
    <property type="match status" value="1"/>
</dbReference>
<comment type="similarity">
    <text evidence="3">Belongs to the bacterial microcompartments protein family.</text>
</comment>
<reference evidence="6 7" key="1">
    <citation type="submission" date="2016-10" db="EMBL/GenBank/DDBJ databases">
        <authorList>
            <person name="de Groot N.N."/>
        </authorList>
    </citation>
    <scope>NUCLEOTIDE SEQUENCE [LARGE SCALE GENOMIC DNA]</scope>
    <source>
        <strain evidence="6 7">APO</strain>
    </source>
</reference>
<dbReference type="InterPro" id="IPR044872">
    <property type="entry name" value="CcmK/CsoS1_BMC"/>
</dbReference>
<keyword evidence="2" id="KW-1283">Bacterial microcompartment</keyword>
<dbReference type="Gene3D" id="3.30.70.1710">
    <property type="match status" value="1"/>
</dbReference>
<accession>A0A1H3LTH5</accession>